<dbReference type="SUPFAM" id="SSF141868">
    <property type="entry name" value="EAL domain-like"/>
    <property type="match status" value="1"/>
</dbReference>
<proteinExistence type="predicted"/>
<dbReference type="Pfam" id="PF00990">
    <property type="entry name" value="GGDEF"/>
    <property type="match status" value="1"/>
</dbReference>
<dbReference type="NCBIfam" id="TIGR00254">
    <property type="entry name" value="GGDEF"/>
    <property type="match status" value="1"/>
</dbReference>
<dbReference type="InterPro" id="IPR043128">
    <property type="entry name" value="Rev_trsase/Diguanyl_cyclase"/>
</dbReference>
<organism evidence="3">
    <name type="scientific">hydrothermal vent metagenome</name>
    <dbReference type="NCBI Taxonomy" id="652676"/>
    <lineage>
        <taxon>unclassified sequences</taxon>
        <taxon>metagenomes</taxon>
        <taxon>ecological metagenomes</taxon>
    </lineage>
</organism>
<dbReference type="Gene3D" id="3.30.70.270">
    <property type="match status" value="1"/>
</dbReference>
<dbReference type="PROSITE" id="PS50887">
    <property type="entry name" value="GGDEF"/>
    <property type="match status" value="1"/>
</dbReference>
<accession>A0A3B0TPM4</accession>
<dbReference type="EMBL" id="UOEO01000050">
    <property type="protein sequence ID" value="VAW16402.1"/>
    <property type="molecule type" value="Genomic_DNA"/>
</dbReference>
<dbReference type="InterPro" id="IPR035919">
    <property type="entry name" value="EAL_sf"/>
</dbReference>
<dbReference type="InterPro" id="IPR029787">
    <property type="entry name" value="Nucleotide_cyclase"/>
</dbReference>
<evidence type="ECO:0000259" key="1">
    <source>
        <dbReference type="PROSITE" id="PS50883"/>
    </source>
</evidence>
<dbReference type="Pfam" id="PF00563">
    <property type="entry name" value="EAL"/>
    <property type="match status" value="1"/>
</dbReference>
<feature type="domain" description="GGDEF" evidence="2">
    <location>
        <begin position="165"/>
        <end position="298"/>
    </location>
</feature>
<dbReference type="SMART" id="SM00052">
    <property type="entry name" value="EAL"/>
    <property type="match status" value="1"/>
</dbReference>
<gene>
    <name evidence="3" type="ORF">MNBD_ALPHA12-1393</name>
</gene>
<feature type="non-terminal residue" evidence="3">
    <location>
        <position position="1"/>
    </location>
</feature>
<sequence>DRVEVSRLATELDTAMSTMSHGLCMLDEDFRISVANKRTQEMLCGTLDPDIDCIGKDFRDMVAFAKSKGSLTDVSAQRLLTAVANGHDTKLVLQLFDGRQCEVSITARNCQIVLILEDITERVLSENRIKFMARFDPLTNLPNRAYFSEQVHERLQQIQQDSVDTNVALMIVDIDDFKYINDSLGHPTGDKLLAIVARRIRQTLDSNVLVGRFGGDEFTIYFDYQVNKMMLENVAENLLRALRVPMPIDDRMIEVRASAGYVMGVSGRCNLEKLFKRADLALYAAKGDGKGTHAAFRVQMDKDYNERQLLKVAMRKALRNNELSLAYQPVVCLKSRKVTGCEALARWHHPEFGTIPPSIFIPIAEEMGIISELTDWVLHTATRECASWPSKIGVAVNISARDFRGDNVQKMVLSALEKSGLAPERLEIEVTETVLVEELDVASRVLSEISAHGVGIVLDDFGTGYSSLAYLHELPFSKLKIDRTFAINVTSDPRSLKLMNNIARLSKDLDMLVTVEGVETEEQLIAIYDIGMIDQVQGFLFGVPVPQSEIGLLIRSLSGLPVLKQSQQSKSA</sequence>
<dbReference type="CDD" id="cd01948">
    <property type="entry name" value="EAL"/>
    <property type="match status" value="1"/>
</dbReference>
<dbReference type="PROSITE" id="PS50883">
    <property type="entry name" value="EAL"/>
    <property type="match status" value="1"/>
</dbReference>
<dbReference type="SUPFAM" id="SSF55073">
    <property type="entry name" value="Nucleotide cyclase"/>
    <property type="match status" value="1"/>
</dbReference>
<dbReference type="SMART" id="SM00267">
    <property type="entry name" value="GGDEF"/>
    <property type="match status" value="1"/>
</dbReference>
<dbReference type="Gene3D" id="3.30.450.20">
    <property type="entry name" value="PAS domain"/>
    <property type="match status" value="1"/>
</dbReference>
<dbReference type="AlphaFoldDB" id="A0A3B0TPM4"/>
<dbReference type="PANTHER" id="PTHR44757:SF2">
    <property type="entry name" value="BIOFILM ARCHITECTURE MAINTENANCE PROTEIN MBAA"/>
    <property type="match status" value="1"/>
</dbReference>
<evidence type="ECO:0000259" key="2">
    <source>
        <dbReference type="PROSITE" id="PS50887"/>
    </source>
</evidence>
<dbReference type="InterPro" id="IPR000160">
    <property type="entry name" value="GGDEF_dom"/>
</dbReference>
<dbReference type="PANTHER" id="PTHR44757">
    <property type="entry name" value="DIGUANYLATE CYCLASE DGCP"/>
    <property type="match status" value="1"/>
</dbReference>
<dbReference type="Pfam" id="PF12860">
    <property type="entry name" value="PAS_7"/>
    <property type="match status" value="1"/>
</dbReference>
<dbReference type="CDD" id="cd01949">
    <property type="entry name" value="GGDEF"/>
    <property type="match status" value="1"/>
</dbReference>
<feature type="domain" description="EAL" evidence="1">
    <location>
        <begin position="307"/>
        <end position="558"/>
    </location>
</feature>
<reference evidence="3" key="1">
    <citation type="submission" date="2018-06" db="EMBL/GenBank/DDBJ databases">
        <authorList>
            <person name="Zhirakovskaya E."/>
        </authorList>
    </citation>
    <scope>NUCLEOTIDE SEQUENCE</scope>
</reference>
<dbReference type="InterPro" id="IPR001633">
    <property type="entry name" value="EAL_dom"/>
</dbReference>
<name>A0A3B0TPM4_9ZZZZ</name>
<dbReference type="Gene3D" id="3.20.20.450">
    <property type="entry name" value="EAL domain"/>
    <property type="match status" value="1"/>
</dbReference>
<evidence type="ECO:0000313" key="3">
    <source>
        <dbReference type="EMBL" id="VAW16402.1"/>
    </source>
</evidence>
<protein>
    <submittedName>
        <fullName evidence="3">Diguanylate cyclase/phosphodiesterase (GGDEF &amp; EAL domains) with PAS/PAC sensor(S)</fullName>
    </submittedName>
</protein>
<dbReference type="InterPro" id="IPR052155">
    <property type="entry name" value="Biofilm_reg_signaling"/>
</dbReference>